<dbReference type="SUPFAM" id="SSF158221">
    <property type="entry name" value="YnzC-like"/>
    <property type="match status" value="1"/>
</dbReference>
<evidence type="ECO:0000256" key="2">
    <source>
        <dbReference type="SAM" id="MobiDB-lite"/>
    </source>
</evidence>
<dbReference type="EMBL" id="CP024964">
    <property type="protein sequence ID" value="ATZ18030.1"/>
    <property type="molecule type" value="Genomic_DNA"/>
</dbReference>
<evidence type="ECO:0000313" key="4">
    <source>
        <dbReference type="Proteomes" id="UP000231896"/>
    </source>
</evidence>
<protein>
    <recommendedName>
        <fullName evidence="5">DUF896 family protein</fullName>
    </recommendedName>
</protein>
<proteinExistence type="inferred from homology"/>
<dbReference type="RefSeq" id="WP_084485293.1">
    <property type="nucleotide sequence ID" value="NZ_CP024964.1"/>
</dbReference>
<gene>
    <name evidence="3" type="ORF">EMELA_v1c04900</name>
</gene>
<accession>A0A2K8NW24</accession>
<dbReference type="Pfam" id="PF05979">
    <property type="entry name" value="DUF896"/>
    <property type="match status" value="1"/>
</dbReference>
<dbReference type="Proteomes" id="UP000231896">
    <property type="component" value="Chromosome"/>
</dbReference>
<evidence type="ECO:0000256" key="1">
    <source>
        <dbReference type="ARBA" id="ARBA00022490"/>
    </source>
</evidence>
<keyword evidence="1" id="KW-0963">Cytoplasm</keyword>
<keyword evidence="4" id="KW-1185">Reference proteome</keyword>
<organism evidence="3 4">
    <name type="scientific">Mesoplasma melaleucae</name>
    <dbReference type="NCBI Taxonomy" id="81459"/>
    <lineage>
        <taxon>Bacteria</taxon>
        <taxon>Bacillati</taxon>
        <taxon>Mycoplasmatota</taxon>
        <taxon>Mollicutes</taxon>
        <taxon>Entomoplasmatales</taxon>
        <taxon>Entomoplasmataceae</taxon>
        <taxon>Mesoplasma</taxon>
    </lineage>
</organism>
<dbReference type="STRING" id="1408435.GCA_000685885_00583"/>
<dbReference type="AlphaFoldDB" id="A0A2K8NW24"/>
<dbReference type="HAMAP" id="MF_01103">
    <property type="entry name" value="UPF0291"/>
    <property type="match status" value="1"/>
</dbReference>
<feature type="region of interest" description="Disordered" evidence="2">
    <location>
        <begin position="61"/>
        <end position="81"/>
    </location>
</feature>
<reference evidence="3 4" key="1">
    <citation type="submission" date="2017-11" db="EMBL/GenBank/DDBJ databases">
        <title>Genome sequence of Entomoplasma melaleucae M1 (ATCC 49191).</title>
        <authorList>
            <person name="Lo W.-S."/>
            <person name="Gasparich G.E."/>
            <person name="Kuo C.-H."/>
        </authorList>
    </citation>
    <scope>NUCLEOTIDE SEQUENCE [LARGE SCALE GENOMIC DNA]</scope>
    <source>
        <strain evidence="3 4">M1</strain>
    </source>
</reference>
<dbReference type="PANTHER" id="PTHR37300:SF1">
    <property type="entry name" value="UPF0291 PROTEIN YNZC"/>
    <property type="match status" value="1"/>
</dbReference>
<dbReference type="Gene3D" id="1.10.287.540">
    <property type="entry name" value="Helix hairpin bin"/>
    <property type="match status" value="1"/>
</dbReference>
<name>A0A2K8NW24_9MOLU</name>
<evidence type="ECO:0008006" key="5">
    <source>
        <dbReference type="Google" id="ProtNLM"/>
    </source>
</evidence>
<dbReference type="PANTHER" id="PTHR37300">
    <property type="entry name" value="UPF0291 PROTEIN CBO2609/CLC_2481"/>
    <property type="match status" value="1"/>
</dbReference>
<dbReference type="OrthoDB" id="390105at2"/>
<dbReference type="KEGG" id="eml:EMELA_v1c04900"/>
<evidence type="ECO:0000313" key="3">
    <source>
        <dbReference type="EMBL" id="ATZ18030.1"/>
    </source>
</evidence>
<sequence length="81" mass="9590">MKDLQNLKMPEVIDEINRLAKIKKERALTEEENAYREELKILYLKYFRAGFEQQLQNTKVIDPEGNDVTPKKLKKQGESHD</sequence>
<dbReference type="InterPro" id="IPR009242">
    <property type="entry name" value="DUF896"/>
</dbReference>